<dbReference type="PANTHER" id="PTHR46638:SF1">
    <property type="entry name" value="CORRINOID ADENOSYLTRANSFERASE"/>
    <property type="match status" value="1"/>
</dbReference>
<evidence type="ECO:0000313" key="13">
    <source>
        <dbReference type="Proteomes" id="UP000069205"/>
    </source>
</evidence>
<evidence type="ECO:0000256" key="5">
    <source>
        <dbReference type="ARBA" id="ARBA00031529"/>
    </source>
</evidence>
<comment type="catalytic activity">
    <reaction evidence="9">
        <text>2 cob(II)alamin + reduced [electron-transfer flavoprotein] + 2 ATP = 2 adenosylcob(III)alamin + 2 triphosphate + oxidized [electron-transfer flavoprotein] + 3 H(+)</text>
        <dbReference type="Rhea" id="RHEA:28671"/>
        <dbReference type="Rhea" id="RHEA-COMP:10685"/>
        <dbReference type="Rhea" id="RHEA-COMP:10686"/>
        <dbReference type="ChEBI" id="CHEBI:15378"/>
        <dbReference type="ChEBI" id="CHEBI:16304"/>
        <dbReference type="ChEBI" id="CHEBI:18036"/>
        <dbReference type="ChEBI" id="CHEBI:18408"/>
        <dbReference type="ChEBI" id="CHEBI:30616"/>
        <dbReference type="ChEBI" id="CHEBI:57692"/>
        <dbReference type="ChEBI" id="CHEBI:58307"/>
        <dbReference type="EC" id="2.5.1.17"/>
    </reaction>
</comment>
<feature type="domain" description="Nitroreductase" evidence="11">
    <location>
        <begin position="18"/>
        <end position="183"/>
    </location>
</feature>
<dbReference type="NCBIfam" id="NF004637">
    <property type="entry name" value="PRK05986.1"/>
    <property type="match status" value="1"/>
</dbReference>
<feature type="region of interest" description="Disordered" evidence="10">
    <location>
        <begin position="233"/>
        <end position="260"/>
    </location>
</feature>
<dbReference type="InterPro" id="IPR012825">
    <property type="entry name" value="BluB"/>
</dbReference>
<evidence type="ECO:0000256" key="9">
    <source>
        <dbReference type="ARBA" id="ARBA00048692"/>
    </source>
</evidence>
<dbReference type="EC" id="2.5.1.17" evidence="3"/>
<evidence type="ECO:0000256" key="4">
    <source>
        <dbReference type="ARBA" id="ARBA00024929"/>
    </source>
</evidence>
<protein>
    <recommendedName>
        <fullName evidence="3">corrinoid adenosyltransferase</fullName>
        <ecNumber evidence="3">2.5.1.17</ecNumber>
    </recommendedName>
    <alternativeName>
        <fullName evidence="5">Cob(II)alamin adenosyltransferase</fullName>
    </alternativeName>
    <alternativeName>
        <fullName evidence="7">Cob(II)yrinic acid a,c-diamide adenosyltransferase</fullName>
    </alternativeName>
    <alternativeName>
        <fullName evidence="6">Cobinamide/cobalamin adenosyltransferase</fullName>
    </alternativeName>
</protein>
<dbReference type="InterPro" id="IPR027417">
    <property type="entry name" value="P-loop_NTPase"/>
</dbReference>
<dbReference type="InterPro" id="IPR003724">
    <property type="entry name" value="CblAdoTrfase_CobA"/>
</dbReference>
<dbReference type="NCBIfam" id="TIGR00708">
    <property type="entry name" value="cobA"/>
    <property type="match status" value="1"/>
</dbReference>
<comment type="function">
    <text evidence="4">Required for both de novo synthesis of the corrin ring for the assimilation of exogenous corrinoids. Participates in the adenosylation of a variety of incomplete and complete corrinoids.</text>
</comment>
<dbReference type="GO" id="GO:0009236">
    <property type="term" value="P:cobalamin biosynthetic process"/>
    <property type="evidence" value="ECO:0007669"/>
    <property type="project" value="InterPro"/>
</dbReference>
<evidence type="ECO:0000256" key="7">
    <source>
        <dbReference type="ARBA" id="ARBA00033354"/>
    </source>
</evidence>
<dbReference type="Pfam" id="PF00881">
    <property type="entry name" value="Nitroreductase"/>
    <property type="match status" value="1"/>
</dbReference>
<evidence type="ECO:0000256" key="3">
    <source>
        <dbReference type="ARBA" id="ARBA00012454"/>
    </source>
</evidence>
<evidence type="ECO:0000256" key="2">
    <source>
        <dbReference type="ARBA" id="ARBA00007487"/>
    </source>
</evidence>
<dbReference type="KEGG" id="nmv:NITMOv2_1603"/>
<comment type="catalytic activity">
    <reaction evidence="8">
        <text>2 cob(II)yrinate a,c diamide + reduced [electron-transfer flavoprotein] + 2 ATP = 2 adenosylcob(III)yrinate a,c-diamide + 2 triphosphate + oxidized [electron-transfer flavoprotein] + 3 H(+)</text>
        <dbReference type="Rhea" id="RHEA:11528"/>
        <dbReference type="Rhea" id="RHEA-COMP:10685"/>
        <dbReference type="Rhea" id="RHEA-COMP:10686"/>
        <dbReference type="ChEBI" id="CHEBI:15378"/>
        <dbReference type="ChEBI" id="CHEBI:18036"/>
        <dbReference type="ChEBI" id="CHEBI:30616"/>
        <dbReference type="ChEBI" id="CHEBI:57692"/>
        <dbReference type="ChEBI" id="CHEBI:58307"/>
        <dbReference type="ChEBI" id="CHEBI:58503"/>
        <dbReference type="ChEBI" id="CHEBI:58537"/>
        <dbReference type="EC" id="2.5.1.17"/>
    </reaction>
</comment>
<evidence type="ECO:0000256" key="10">
    <source>
        <dbReference type="SAM" id="MobiDB-lite"/>
    </source>
</evidence>
<evidence type="ECO:0000259" key="11">
    <source>
        <dbReference type="Pfam" id="PF00881"/>
    </source>
</evidence>
<dbReference type="GO" id="GO:0016491">
    <property type="term" value="F:oxidoreductase activity"/>
    <property type="evidence" value="ECO:0007669"/>
    <property type="project" value="InterPro"/>
</dbReference>
<keyword evidence="13" id="KW-1185">Reference proteome</keyword>
<feature type="compositionally biased region" description="Basic and acidic residues" evidence="10">
    <location>
        <begin position="250"/>
        <end position="260"/>
    </location>
</feature>
<dbReference type="InterPro" id="IPR029479">
    <property type="entry name" value="Nitroreductase"/>
</dbReference>
<evidence type="ECO:0000256" key="6">
    <source>
        <dbReference type="ARBA" id="ARBA00033334"/>
    </source>
</evidence>
<dbReference type="RefSeq" id="WP_202967323.1">
    <property type="nucleotide sequence ID" value="NZ_CP011801.1"/>
</dbReference>
<dbReference type="Proteomes" id="UP000069205">
    <property type="component" value="Chromosome"/>
</dbReference>
<dbReference type="EMBL" id="CP011801">
    <property type="protein sequence ID" value="ALA58027.1"/>
    <property type="molecule type" value="Genomic_DNA"/>
</dbReference>
<gene>
    <name evidence="12" type="ORF">NITMOv2_1603</name>
</gene>
<organism evidence="12 13">
    <name type="scientific">Nitrospira moscoviensis</name>
    <dbReference type="NCBI Taxonomy" id="42253"/>
    <lineage>
        <taxon>Bacteria</taxon>
        <taxon>Pseudomonadati</taxon>
        <taxon>Nitrospirota</taxon>
        <taxon>Nitrospiria</taxon>
        <taxon>Nitrospirales</taxon>
        <taxon>Nitrospiraceae</taxon>
        <taxon>Nitrospira</taxon>
    </lineage>
</organism>
<comment type="similarity">
    <text evidence="2">Belongs to the Cob(I)alamin adenosyltransferase family.</text>
</comment>
<sequence>MTDHALPDAWRRGLYETISRRRDMRSFLPNPIPAETLARILSAANQAGSVGFSQPWNFLVVENLEIRREVRVHVETERLRAAEMFGEERRTTYLSYKLEGILDAPINVCVTCDQERFGPAVIGRNTIPETAVYSTCCAIQNFWLAARAEGVGVGWVSIMEPSVLRKILGIPERIVPVAYLCVGFVERFPERPTFETTGWLPRIPLHDLVFHDRWAAQPPPDLLRALETTRIDGERASEDMRPQTPPRVHPNGDERPGKGELGRKGLLLVYTGQGKGKTTAALGLVFRAIGRGLRVAVVQFIKGKWKTGERLFAETIPGLTFLVMGHGFTWESDDLTRDRNAAVAAWTTAKGLIASGEHTVVVLDEMTYAINYGFVALADVLATLRERPTHVHVVITGRKAQEELCALADLVTEMKPVKHPFQHGFKAQPGIDY</sequence>
<dbReference type="NCBIfam" id="TIGR02476">
    <property type="entry name" value="BluB"/>
    <property type="match status" value="1"/>
</dbReference>
<dbReference type="Gene3D" id="3.40.109.10">
    <property type="entry name" value="NADH Oxidase"/>
    <property type="match status" value="1"/>
</dbReference>
<evidence type="ECO:0000313" key="12">
    <source>
        <dbReference type="EMBL" id="ALA58027.1"/>
    </source>
</evidence>
<evidence type="ECO:0000256" key="1">
    <source>
        <dbReference type="ARBA" id="ARBA00005121"/>
    </source>
</evidence>
<dbReference type="PATRIC" id="fig|42253.5.peg.1575"/>
<keyword evidence="12" id="KW-0808">Transferase</keyword>
<dbReference type="GO" id="GO:0005524">
    <property type="term" value="F:ATP binding"/>
    <property type="evidence" value="ECO:0007669"/>
    <property type="project" value="InterPro"/>
</dbReference>
<reference evidence="12 13" key="1">
    <citation type="journal article" date="2015" name="Proc. Natl. Acad. Sci. U.S.A.">
        <title>Expanded metabolic versatility of ubiquitous nitrite-oxidizing bacteria from the genus Nitrospira.</title>
        <authorList>
            <person name="Koch H."/>
            <person name="Lucker S."/>
            <person name="Albertsen M."/>
            <person name="Kitzinger K."/>
            <person name="Herbold C."/>
            <person name="Spieck E."/>
            <person name="Nielsen P.H."/>
            <person name="Wagner M."/>
            <person name="Daims H."/>
        </authorList>
    </citation>
    <scope>NUCLEOTIDE SEQUENCE [LARGE SCALE GENOMIC DNA]</scope>
    <source>
        <strain evidence="12 13">NSP M-1</strain>
    </source>
</reference>
<proteinExistence type="inferred from homology"/>
<comment type="pathway">
    <text evidence="1">Cofactor biosynthesis; adenosylcobalamin biosynthesis; adenosylcobalamin from cob(II)yrinate a,c-diamide: step 2/7.</text>
</comment>
<dbReference type="GO" id="GO:0008817">
    <property type="term" value="F:corrinoid adenosyltransferase activity"/>
    <property type="evidence" value="ECO:0007669"/>
    <property type="project" value="UniProtKB-EC"/>
</dbReference>
<dbReference type="Pfam" id="PF02572">
    <property type="entry name" value="CobA_CobO_BtuR"/>
    <property type="match status" value="1"/>
</dbReference>
<dbReference type="PANTHER" id="PTHR46638">
    <property type="entry name" value="CORRINOID ADENOSYLTRANSFERASE"/>
    <property type="match status" value="1"/>
</dbReference>
<accession>A0A0K2GBQ9</accession>
<dbReference type="SUPFAM" id="SSF52540">
    <property type="entry name" value="P-loop containing nucleoside triphosphate hydrolases"/>
    <property type="match status" value="1"/>
</dbReference>
<dbReference type="AlphaFoldDB" id="A0A0K2GBQ9"/>
<dbReference type="CDD" id="cd00561">
    <property type="entry name" value="CobA_ACA"/>
    <property type="match status" value="1"/>
</dbReference>
<dbReference type="InterPro" id="IPR000415">
    <property type="entry name" value="Nitroreductase-like"/>
</dbReference>
<evidence type="ECO:0000256" key="8">
    <source>
        <dbReference type="ARBA" id="ARBA00048555"/>
    </source>
</evidence>
<name>A0A0K2GBQ9_NITMO</name>
<dbReference type="Gene3D" id="3.40.50.300">
    <property type="entry name" value="P-loop containing nucleotide triphosphate hydrolases"/>
    <property type="match status" value="1"/>
</dbReference>
<dbReference type="SUPFAM" id="SSF55469">
    <property type="entry name" value="FMN-dependent nitroreductase-like"/>
    <property type="match status" value="1"/>
</dbReference>
<dbReference type="STRING" id="42253.NITMOv2_1603"/>